<evidence type="ECO:0000256" key="2">
    <source>
        <dbReference type="ARBA" id="ARBA00022553"/>
    </source>
</evidence>
<dbReference type="InterPro" id="IPR001031">
    <property type="entry name" value="Thioesterase"/>
</dbReference>
<dbReference type="SMART" id="SM00823">
    <property type="entry name" value="PKS_PP"/>
    <property type="match status" value="1"/>
</dbReference>
<dbReference type="SUPFAM" id="SSF56801">
    <property type="entry name" value="Acetyl-CoA synthetase-like"/>
    <property type="match status" value="1"/>
</dbReference>
<dbReference type="InterPro" id="IPR006162">
    <property type="entry name" value="Ppantetheine_attach_site"/>
</dbReference>
<dbReference type="FunFam" id="3.40.50.12780:FF:000012">
    <property type="entry name" value="Non-ribosomal peptide synthetase"/>
    <property type="match status" value="1"/>
</dbReference>
<dbReference type="GO" id="GO:0031177">
    <property type="term" value="F:phosphopantetheine binding"/>
    <property type="evidence" value="ECO:0007669"/>
    <property type="project" value="InterPro"/>
</dbReference>
<dbReference type="Pfam" id="PF00550">
    <property type="entry name" value="PP-binding"/>
    <property type="match status" value="1"/>
</dbReference>
<sequence length="1281" mass="140765">MDRAGFLYTEDRHTAATGGPAVLTAGGECLPELLWEQVWTQPDGTAVSCADQRLTFRELAERAAGVAAYLRHLGVGHDDRVGLFAHPSIDMVVAVWGILLSGGAYVPLSPGYPAQRLQYMIEDSGAALIVTQEGLVPELAELTEARRVTLEDAARFNDGRGPVAEWELRGSARPDSLAYVIYTSGSTGRPKGVMIEHRAIVNQMRWLNTEHKLDRRRVVLQKTPISFDAAQWEILAPGCGSTVVLGEPDLYRDPERLIDTIVAHGVTTLQCVPTLLKALLDTERFAACTSLEQVFSGGEALPRTLARRCLQLLPGAQLINLYGPTECTINASAHVVGPDDDGPQTIPIGRPVHNTRFYILDEHRAPVAIGEVGELYIGGVQLARGYLNRPDLTAASFTGTPFALDYSCPTLYRTGDLAYWTTDGTVQFVGRADNQVKVRGFRVELDEIRQTIESHDWVRNAAVVVKRSPRTDVQQLVAFIELNPKEAALMDQDRHSAHHLSKDSRLQVRVQLSNGGCRDDAEIGGKQVLNLPGREPTPVQRRRVFARKTYRFYEGGEVTKDDVLRLLARRPPAARPRRPATLGWEELGGILRYFGQFLSTERLLPKYGYASPGALYATQMYLEMNGVAGLEPGHYYYHPVRHQLVLIRPLPGRTGPVLRLHFVGKQRAIEQVYRDNVREVLEIEAGHMVGLLEEILPEHGLDIRPLGYTPGVMDHLECAQGDEYLGTFEVGPHQPDEHAGPAVELYVQAHPGRVAGLPSGLYHYTLGDLEPVSPDILQRKHVVAINQRVYERASLGVSMVSARPSWLSYVDLGRTLQRLQMNDLNLGFMSSGYSSRTGHDLPSALRLDHILRGCGRQTGPSYFCVGGKVADEQVRSTDMREDVVHMKGPREMIRDDLVTLLPDYMVPSRVVILERLPLTPNGKIDLTGLEAMDPAADAAGRPVVPPRTPAERRIAAVWRRLMNAGELSVLDDFFDSGGDSLVAVALVNAVNRDFGRSLPLQVVFEAPTIEQLALRVSGSPQAPYSRLIPLHPQGEGRPVYVWPGLGGYPMNLRVLAGRVGLDRPVYGVQAHGINSGEVPYPTIEKMAAADVQLIREAQPAGPYTLWGYSFGVRVAYEAAYRLEQAGEKVDHLFLIAPGSPRVAGGRPSTTGYGDPVFLTILWSVFAASTSGPLLDECLRTVRDAEGFVAFAAEAFPSLGRDLIRRIVRIVQLTYNLGYGPAELAARPVEAPVTVFRSRGDEPSFVEGRAPVVADLVADHYGTLREPGVDELVQAIRDRLGA</sequence>
<dbReference type="Gene3D" id="3.30.300.30">
    <property type="match status" value="2"/>
</dbReference>
<dbReference type="GO" id="GO:0016491">
    <property type="term" value="F:oxidoreductase activity"/>
    <property type="evidence" value="ECO:0007669"/>
    <property type="project" value="InterPro"/>
</dbReference>
<dbReference type="Gene3D" id="3.40.50.980">
    <property type="match status" value="2"/>
</dbReference>
<keyword evidence="2" id="KW-0597">Phosphoprotein</keyword>
<dbReference type="InterPro" id="IPR010071">
    <property type="entry name" value="AA_adenyl_dom"/>
</dbReference>
<keyword evidence="5" id="KW-1185">Reference proteome</keyword>
<evidence type="ECO:0000313" key="5">
    <source>
        <dbReference type="Proteomes" id="UP000605992"/>
    </source>
</evidence>
<dbReference type="PROSITE" id="PS00012">
    <property type="entry name" value="PHOSPHOPANTETHEINE"/>
    <property type="match status" value="1"/>
</dbReference>
<dbReference type="GO" id="GO:0005829">
    <property type="term" value="C:cytosol"/>
    <property type="evidence" value="ECO:0007669"/>
    <property type="project" value="TreeGrafter"/>
</dbReference>
<dbReference type="Proteomes" id="UP000605992">
    <property type="component" value="Unassembled WGS sequence"/>
</dbReference>
<gene>
    <name evidence="4" type="ORF">Pth03_27820</name>
</gene>
<dbReference type="FunFam" id="3.40.50.980:FF:000001">
    <property type="entry name" value="Non-ribosomal peptide synthetase"/>
    <property type="match status" value="1"/>
</dbReference>
<dbReference type="RefSeq" id="WP_203944622.1">
    <property type="nucleotide sequence ID" value="NZ_BOOR01000017.1"/>
</dbReference>
<dbReference type="InterPro" id="IPR020845">
    <property type="entry name" value="AMP-binding_CS"/>
</dbReference>
<dbReference type="SUPFAM" id="SSF47336">
    <property type="entry name" value="ACP-like"/>
    <property type="match status" value="1"/>
</dbReference>
<dbReference type="InterPro" id="IPR036736">
    <property type="entry name" value="ACP-like_sf"/>
</dbReference>
<reference evidence="4" key="1">
    <citation type="submission" date="2021-01" db="EMBL/GenBank/DDBJ databases">
        <title>Whole genome shotgun sequence of Planotetraspora thailandica NBRC 104271.</title>
        <authorList>
            <person name="Komaki H."/>
            <person name="Tamura T."/>
        </authorList>
    </citation>
    <scope>NUCLEOTIDE SEQUENCE</scope>
    <source>
        <strain evidence="4">NBRC 104271</strain>
    </source>
</reference>
<dbReference type="Gene3D" id="2.30.38.10">
    <property type="entry name" value="Luciferase, Domain 3"/>
    <property type="match status" value="1"/>
</dbReference>
<dbReference type="Pfam" id="PF00975">
    <property type="entry name" value="Thioesterase"/>
    <property type="match status" value="1"/>
</dbReference>
<dbReference type="Gene3D" id="3.40.50.1820">
    <property type="entry name" value="alpha/beta hydrolase"/>
    <property type="match status" value="1"/>
</dbReference>
<dbReference type="Gene3D" id="3.40.109.10">
    <property type="entry name" value="NADH Oxidase"/>
    <property type="match status" value="1"/>
</dbReference>
<keyword evidence="1" id="KW-0596">Phosphopantetheine</keyword>
<proteinExistence type="predicted"/>
<dbReference type="GO" id="GO:0043041">
    <property type="term" value="P:amino acid activation for nonribosomal peptide biosynthetic process"/>
    <property type="evidence" value="ECO:0007669"/>
    <property type="project" value="TreeGrafter"/>
</dbReference>
<dbReference type="InterPro" id="IPR009081">
    <property type="entry name" value="PP-bd_ACP"/>
</dbReference>
<protein>
    <recommendedName>
        <fullName evidence="3">Carrier domain-containing protein</fullName>
    </recommendedName>
</protein>
<dbReference type="InterPro" id="IPR045851">
    <property type="entry name" value="AMP-bd_C_sf"/>
</dbReference>
<evidence type="ECO:0000259" key="3">
    <source>
        <dbReference type="PROSITE" id="PS50075"/>
    </source>
</evidence>
<dbReference type="PROSITE" id="PS00455">
    <property type="entry name" value="AMP_BINDING"/>
    <property type="match status" value="1"/>
</dbReference>
<dbReference type="InterPro" id="IPR000873">
    <property type="entry name" value="AMP-dep_synth/lig_dom"/>
</dbReference>
<dbReference type="SUPFAM" id="SSF53474">
    <property type="entry name" value="alpha/beta-Hydrolases"/>
    <property type="match status" value="1"/>
</dbReference>
<dbReference type="GO" id="GO:0044550">
    <property type="term" value="P:secondary metabolite biosynthetic process"/>
    <property type="evidence" value="ECO:0007669"/>
    <property type="project" value="TreeGrafter"/>
</dbReference>
<dbReference type="PROSITE" id="PS50075">
    <property type="entry name" value="CARRIER"/>
    <property type="match status" value="1"/>
</dbReference>
<dbReference type="InterPro" id="IPR020806">
    <property type="entry name" value="PKS_PP-bd"/>
</dbReference>
<dbReference type="Pfam" id="PF00501">
    <property type="entry name" value="AMP-binding"/>
    <property type="match status" value="1"/>
</dbReference>
<dbReference type="PANTHER" id="PTHR45527:SF1">
    <property type="entry name" value="FATTY ACID SYNTHASE"/>
    <property type="match status" value="1"/>
</dbReference>
<evidence type="ECO:0000313" key="4">
    <source>
        <dbReference type="EMBL" id="GII54393.1"/>
    </source>
</evidence>
<dbReference type="Gene3D" id="1.10.1200.10">
    <property type="entry name" value="ACP-like"/>
    <property type="match status" value="1"/>
</dbReference>
<dbReference type="InterPro" id="IPR020459">
    <property type="entry name" value="AMP-binding"/>
</dbReference>
<dbReference type="NCBIfam" id="TIGR01733">
    <property type="entry name" value="AA-adenyl-dom"/>
    <property type="match status" value="1"/>
</dbReference>
<dbReference type="EMBL" id="BOOR01000017">
    <property type="protein sequence ID" value="GII54393.1"/>
    <property type="molecule type" value="Genomic_DNA"/>
</dbReference>
<comment type="caution">
    <text evidence="4">The sequence shown here is derived from an EMBL/GenBank/DDBJ whole genome shotgun (WGS) entry which is preliminary data.</text>
</comment>
<accession>A0A8J3XYH7</accession>
<dbReference type="InterPro" id="IPR029058">
    <property type="entry name" value="AB_hydrolase_fold"/>
</dbReference>
<dbReference type="PRINTS" id="PR00154">
    <property type="entry name" value="AMPBINDING"/>
</dbReference>
<dbReference type="CDD" id="cd05930">
    <property type="entry name" value="A_NRPS"/>
    <property type="match status" value="1"/>
</dbReference>
<organism evidence="4 5">
    <name type="scientific">Planotetraspora thailandica</name>
    <dbReference type="NCBI Taxonomy" id="487172"/>
    <lineage>
        <taxon>Bacteria</taxon>
        <taxon>Bacillati</taxon>
        <taxon>Actinomycetota</taxon>
        <taxon>Actinomycetes</taxon>
        <taxon>Streptosporangiales</taxon>
        <taxon>Streptosporangiaceae</taxon>
        <taxon>Planotetraspora</taxon>
    </lineage>
</organism>
<dbReference type="InterPro" id="IPR000415">
    <property type="entry name" value="Nitroreductase-like"/>
</dbReference>
<name>A0A8J3XYH7_9ACTN</name>
<evidence type="ECO:0000256" key="1">
    <source>
        <dbReference type="ARBA" id="ARBA00022450"/>
    </source>
</evidence>
<feature type="domain" description="Carrier" evidence="3">
    <location>
        <begin position="945"/>
        <end position="1020"/>
    </location>
</feature>
<dbReference type="PANTHER" id="PTHR45527">
    <property type="entry name" value="NONRIBOSOMAL PEPTIDE SYNTHETASE"/>
    <property type="match status" value="1"/>
</dbReference>